<reference evidence="5 6" key="1">
    <citation type="submission" date="2014-03" db="EMBL/GenBank/DDBJ databases">
        <title>Draft Genome Sequences of 13 Willow Endophytes.</title>
        <authorList>
            <person name="Gan H.Y."/>
            <person name="Gan H.M."/>
            <person name="Savka M.A."/>
            <person name="Hudson A.O."/>
        </authorList>
    </citation>
    <scope>NUCLEOTIDE SEQUENCE [LARGE SCALE GENOMIC DNA]</scope>
    <source>
        <strain evidence="5 6">RIT293</strain>
    </source>
</reference>
<dbReference type="AlphaFoldDB" id="A0A031G089"/>
<evidence type="ECO:0000256" key="2">
    <source>
        <dbReference type="SAM" id="MobiDB-lite"/>
    </source>
</evidence>
<feature type="transmembrane region" description="Helical" evidence="3">
    <location>
        <begin position="95"/>
        <end position="118"/>
    </location>
</feature>
<dbReference type="PATRIC" id="fig|273677.3.peg.812"/>
<dbReference type="InterPro" id="IPR000253">
    <property type="entry name" value="FHA_dom"/>
</dbReference>
<feature type="compositionally biased region" description="Pro residues" evidence="2">
    <location>
        <begin position="181"/>
        <end position="195"/>
    </location>
</feature>
<dbReference type="PROSITE" id="PS50006">
    <property type="entry name" value="FHA_DOMAIN"/>
    <property type="match status" value="1"/>
</dbReference>
<feature type="region of interest" description="Disordered" evidence="2">
    <location>
        <begin position="126"/>
        <end position="146"/>
    </location>
</feature>
<feature type="domain" description="FHA" evidence="4">
    <location>
        <begin position="359"/>
        <end position="413"/>
    </location>
</feature>
<dbReference type="CDD" id="cd00060">
    <property type="entry name" value="FHA"/>
    <property type="match status" value="1"/>
</dbReference>
<dbReference type="SUPFAM" id="SSF49879">
    <property type="entry name" value="SMAD/FHA domain"/>
    <property type="match status" value="1"/>
</dbReference>
<keyword evidence="3" id="KW-0472">Membrane</keyword>
<proteinExistence type="predicted"/>
<feature type="compositionally biased region" description="Low complexity" evidence="2">
    <location>
        <begin position="165"/>
        <end position="180"/>
    </location>
</feature>
<evidence type="ECO:0000256" key="3">
    <source>
        <dbReference type="SAM" id="Phobius"/>
    </source>
</evidence>
<dbReference type="Pfam" id="PF18936">
    <property type="entry name" value="DUF5684"/>
    <property type="match status" value="1"/>
</dbReference>
<dbReference type="Proteomes" id="UP000024001">
    <property type="component" value="Unassembled WGS sequence"/>
</dbReference>
<feature type="transmembrane region" description="Helical" evidence="3">
    <location>
        <begin position="65"/>
        <end position="89"/>
    </location>
</feature>
<dbReference type="InterPro" id="IPR043739">
    <property type="entry name" value="DUF5684"/>
</dbReference>
<feature type="compositionally biased region" description="Low complexity" evidence="2">
    <location>
        <begin position="294"/>
        <end position="312"/>
    </location>
</feature>
<evidence type="ECO:0000313" key="5">
    <source>
        <dbReference type="EMBL" id="EZP29310.1"/>
    </source>
</evidence>
<comment type="caution">
    <text evidence="5">The sequence shown here is derived from an EMBL/GenBank/DDBJ whole genome shotgun (WGS) entry which is preliminary data.</text>
</comment>
<feature type="region of interest" description="Disordered" evidence="2">
    <location>
        <begin position="294"/>
        <end position="325"/>
    </location>
</feature>
<sequence length="451" mass="46520">MNTGVDSGAGVVLGLLSVILGVAVYVWVALALAGAFRKMGEEPWQAWVPGLNVAVLLRWGGFSPWLALLLLVPGPGTIAVWVLLILTVHRLNPGFGYSTGMTVVGALLFPVWVTIVGFGPAEWRGARPEHVRPSPASPPASPPYPPFGSLATDFGAPLPPPPFPATAEPAPATPRAGVSVAPPPPASVAPQPWTPQPAAAPSAAAASSSAEPIVEPVALDPTSPTPMVRSPFPPSSARRGEDASSPAPASAQGIISSVPGLEEAPIARLRPAATAAERDERDVFPELTGEVSAVAGSPAAGAPVSATSSVSAQERDREQVDTPSWNDDLERTVVVRRGSARWELVLPGGSLVALSADVVILGRNPVGDPAHPLAQLVAVADATRTVSKTHARLERRGEVWTITDLGSTNGILLPSLLGTDIEVEPGVEAEVTDRFLLGDAPIRLQRADAGS</sequence>
<dbReference type="Pfam" id="PF00498">
    <property type="entry name" value="FHA"/>
    <property type="match status" value="1"/>
</dbReference>
<name>A0A031G089_9MICO</name>
<evidence type="ECO:0000259" key="4">
    <source>
        <dbReference type="PROSITE" id="PS50006"/>
    </source>
</evidence>
<dbReference type="Gene3D" id="2.60.200.20">
    <property type="match status" value="1"/>
</dbReference>
<dbReference type="RefSeq" id="WP_036309804.1">
    <property type="nucleotide sequence ID" value="NZ_JFYO01000002.1"/>
</dbReference>
<feature type="compositionally biased region" description="Low complexity" evidence="2">
    <location>
        <begin position="196"/>
        <end position="210"/>
    </location>
</feature>
<dbReference type="OrthoDB" id="3637276at2"/>
<feature type="region of interest" description="Disordered" evidence="2">
    <location>
        <begin position="158"/>
        <end position="253"/>
    </location>
</feature>
<dbReference type="eggNOG" id="COG1716">
    <property type="taxonomic scope" value="Bacteria"/>
</dbReference>
<evidence type="ECO:0000256" key="1">
    <source>
        <dbReference type="ARBA" id="ARBA00022553"/>
    </source>
</evidence>
<dbReference type="InterPro" id="IPR008984">
    <property type="entry name" value="SMAD_FHA_dom_sf"/>
</dbReference>
<feature type="compositionally biased region" description="Pro residues" evidence="2">
    <location>
        <begin position="135"/>
        <end position="146"/>
    </location>
</feature>
<keyword evidence="3" id="KW-0812">Transmembrane</keyword>
<organism evidence="5 6">
    <name type="scientific">Microbacterium oleivorans</name>
    <dbReference type="NCBI Taxonomy" id="273677"/>
    <lineage>
        <taxon>Bacteria</taxon>
        <taxon>Bacillati</taxon>
        <taxon>Actinomycetota</taxon>
        <taxon>Actinomycetes</taxon>
        <taxon>Micrococcales</taxon>
        <taxon>Microbacteriaceae</taxon>
        <taxon>Microbacterium</taxon>
    </lineage>
</organism>
<dbReference type="EMBL" id="JFYO01000002">
    <property type="protein sequence ID" value="EZP29310.1"/>
    <property type="molecule type" value="Genomic_DNA"/>
</dbReference>
<feature type="transmembrane region" description="Helical" evidence="3">
    <location>
        <begin position="12"/>
        <end position="36"/>
    </location>
</feature>
<protein>
    <submittedName>
        <fullName evidence="5">Forkhead-associated protein</fullName>
    </submittedName>
</protein>
<gene>
    <name evidence="5" type="ORF">BW34_00827</name>
</gene>
<evidence type="ECO:0000313" key="6">
    <source>
        <dbReference type="Proteomes" id="UP000024001"/>
    </source>
</evidence>
<keyword evidence="3" id="KW-1133">Transmembrane helix</keyword>
<accession>A0A031G089</accession>
<keyword evidence="6" id="KW-1185">Reference proteome</keyword>
<keyword evidence="1" id="KW-0597">Phosphoprotein</keyword>